<accession>A0ABU2Y515</accession>
<evidence type="ECO:0000313" key="2">
    <source>
        <dbReference type="EMBL" id="MDT0553137.1"/>
    </source>
</evidence>
<dbReference type="NCBIfam" id="TIGR01200">
    <property type="entry name" value="GLPGLI"/>
    <property type="match status" value="1"/>
</dbReference>
<feature type="signal peptide" evidence="1">
    <location>
        <begin position="1"/>
        <end position="21"/>
    </location>
</feature>
<protein>
    <submittedName>
        <fullName evidence="2">GLPGLI family protein</fullName>
    </submittedName>
</protein>
<name>A0ABU2Y515_9FLAO</name>
<dbReference type="Proteomes" id="UP001252186">
    <property type="component" value="Unassembled WGS sequence"/>
</dbReference>
<dbReference type="EMBL" id="JAVRHV010000003">
    <property type="protein sequence ID" value="MDT0553137.1"/>
    <property type="molecule type" value="Genomic_DNA"/>
</dbReference>
<keyword evidence="3" id="KW-1185">Reference proteome</keyword>
<evidence type="ECO:0000313" key="3">
    <source>
        <dbReference type="Proteomes" id="UP001252186"/>
    </source>
</evidence>
<keyword evidence="1" id="KW-0732">Signal</keyword>
<comment type="caution">
    <text evidence="2">The sequence shown here is derived from an EMBL/GenBank/DDBJ whole genome shotgun (WGS) entry which is preliminary data.</text>
</comment>
<dbReference type="RefSeq" id="WP_311593121.1">
    <property type="nucleotide sequence ID" value="NZ_JAVRHV010000003.1"/>
</dbReference>
<feature type="chain" id="PRO_5045960901" evidence="1">
    <location>
        <begin position="22"/>
        <end position="280"/>
    </location>
</feature>
<evidence type="ECO:0000256" key="1">
    <source>
        <dbReference type="SAM" id="SignalP"/>
    </source>
</evidence>
<organism evidence="2 3">
    <name type="scientific">Urechidicola vernalis</name>
    <dbReference type="NCBI Taxonomy" id="3075600"/>
    <lineage>
        <taxon>Bacteria</taxon>
        <taxon>Pseudomonadati</taxon>
        <taxon>Bacteroidota</taxon>
        <taxon>Flavobacteriia</taxon>
        <taxon>Flavobacteriales</taxon>
        <taxon>Flavobacteriaceae</taxon>
        <taxon>Urechidicola</taxon>
    </lineage>
</organism>
<gene>
    <name evidence="2" type="ORF">RM519_07760</name>
</gene>
<dbReference type="Pfam" id="PF09697">
    <property type="entry name" value="Porph_ging"/>
    <property type="match status" value="1"/>
</dbReference>
<reference evidence="2 3" key="1">
    <citation type="submission" date="2023-09" db="EMBL/GenBank/DDBJ databases">
        <authorList>
            <person name="Rey-Velasco X."/>
        </authorList>
    </citation>
    <scope>NUCLEOTIDE SEQUENCE [LARGE SCALE GENOMIC DNA]</scope>
    <source>
        <strain evidence="2 3">P050</strain>
    </source>
</reference>
<proteinExistence type="predicted"/>
<dbReference type="InterPro" id="IPR005901">
    <property type="entry name" value="GLPGLI"/>
</dbReference>
<sequence>MKNTMTLFVFLVLCSSILSFGQGFQGKATYQTKTTIDLNLEGSNIPLDQQERIKERMKSRLEKVFELSFNSTESIYKEEEQLDRPGQGGRGMRFGGFGAGKNYKNIKDQQYTQEQNLMGKEFLVKDELEKLEWEFLDESKVVGKHLCFKAVAKKMAPNVEAFRFGRGRGGNNNDTTDKPKDSLKEIEVVAWYTPDIPVSHGPDSYWGLPGLILEINADNTQIVCTKIVLNPKEKAEIKMPKKGEVVTAEEYREITIKKMKEMREMYGNERRGGGGRPSRN</sequence>